<dbReference type="SUPFAM" id="SSF50998">
    <property type="entry name" value="Quinoprotein alcohol dehydrogenase-like"/>
    <property type="match status" value="1"/>
</dbReference>
<evidence type="ECO:0000256" key="3">
    <source>
        <dbReference type="PROSITE-ProRule" id="PRU00221"/>
    </source>
</evidence>
<dbReference type="GO" id="GO:0006261">
    <property type="term" value="P:DNA-templated DNA replication"/>
    <property type="evidence" value="ECO:0007669"/>
    <property type="project" value="TreeGrafter"/>
</dbReference>
<evidence type="ECO:0000256" key="2">
    <source>
        <dbReference type="ARBA" id="ARBA00022737"/>
    </source>
</evidence>
<organism evidence="4">
    <name type="scientific">Lepeophtheirus salmonis</name>
    <name type="common">Salmon louse</name>
    <name type="synonym">Caligus salmonis</name>
    <dbReference type="NCBI Taxonomy" id="72036"/>
    <lineage>
        <taxon>Eukaryota</taxon>
        <taxon>Metazoa</taxon>
        <taxon>Ecdysozoa</taxon>
        <taxon>Arthropoda</taxon>
        <taxon>Crustacea</taxon>
        <taxon>Multicrustacea</taxon>
        <taxon>Hexanauplia</taxon>
        <taxon>Copepoda</taxon>
        <taxon>Siphonostomatoida</taxon>
        <taxon>Caligidae</taxon>
        <taxon>Lepeophtheirus</taxon>
    </lineage>
</organism>
<dbReference type="PROSITE" id="PS50294">
    <property type="entry name" value="WD_REPEATS_REGION"/>
    <property type="match status" value="2"/>
</dbReference>
<feature type="repeat" description="WD" evidence="3">
    <location>
        <begin position="267"/>
        <end position="308"/>
    </location>
</feature>
<name>A0A0K2T3S6_LEPSM</name>
<dbReference type="Gene3D" id="2.130.10.10">
    <property type="entry name" value="YVTN repeat-like/Quinoprotein amine dehydrogenase"/>
    <property type="match status" value="2"/>
</dbReference>
<dbReference type="PANTHER" id="PTHR18763">
    <property type="entry name" value="WD-REPEAT PROTEIN 18"/>
    <property type="match status" value="1"/>
</dbReference>
<dbReference type="AlphaFoldDB" id="A0A0K2T3S6"/>
<dbReference type="GO" id="GO:0006364">
    <property type="term" value="P:rRNA processing"/>
    <property type="evidence" value="ECO:0007669"/>
    <property type="project" value="TreeGrafter"/>
</dbReference>
<dbReference type="InterPro" id="IPR011047">
    <property type="entry name" value="Quinoprotein_ADH-like_sf"/>
</dbReference>
<dbReference type="OrthoDB" id="756370at2759"/>
<dbReference type="InterPro" id="IPR045227">
    <property type="entry name" value="WDR18/Ipi3/RID3"/>
</dbReference>
<dbReference type="InterPro" id="IPR001680">
    <property type="entry name" value="WD40_rpt"/>
</dbReference>
<evidence type="ECO:0000256" key="1">
    <source>
        <dbReference type="ARBA" id="ARBA00022574"/>
    </source>
</evidence>
<dbReference type="InterPro" id="IPR015943">
    <property type="entry name" value="WD40/YVTN_repeat-like_dom_sf"/>
</dbReference>
<dbReference type="InterPro" id="IPR019775">
    <property type="entry name" value="WD40_repeat_CS"/>
</dbReference>
<proteinExistence type="predicted"/>
<evidence type="ECO:0000313" key="4">
    <source>
        <dbReference type="EMBL" id="CDW20734.1"/>
    </source>
</evidence>
<dbReference type="GO" id="GO:0005656">
    <property type="term" value="C:nuclear pre-replicative complex"/>
    <property type="evidence" value="ECO:0007669"/>
    <property type="project" value="TreeGrafter"/>
</dbReference>
<keyword evidence="2" id="KW-0677">Repeat</keyword>
<feature type="repeat" description="WD" evidence="3">
    <location>
        <begin position="119"/>
        <end position="153"/>
    </location>
</feature>
<dbReference type="SMART" id="SM00320">
    <property type="entry name" value="WD40"/>
    <property type="match status" value="5"/>
</dbReference>
<protein>
    <submittedName>
        <fullName evidence="4">WD repeatcontaining protein 18like [Oreochromis niloticus]</fullName>
    </submittedName>
</protein>
<dbReference type="EMBL" id="HACA01003373">
    <property type="protein sequence ID" value="CDW20734.1"/>
    <property type="molecule type" value="Transcribed_RNA"/>
</dbReference>
<keyword evidence="1 3" id="KW-0853">WD repeat</keyword>
<sequence>MNVRRNEVLVTGDDYGAQWNLAVWDPSNGTSLVTYKGGTSIPGSFNILGSSYVVSVLKNKAVLNVWRLDRHEQLPQKITTPGKLKALSANPNDGRFLVGSVAESIYLWQTNTGRLLNILVRHYQEVNRLAWTDDGSFILSAGKDGALIAWSLSEVMCPSESTKEPYHIWNDSALEITDLVVGKGGPRARIFTCSYDQHVRVYDLPSASLLLEVTFSKPLTSIAVDSSEVWIYLGSSKGDIHTFSLRDTPCKSDSIKTMISPSQKNSFLGHSLPISCLSISIDGSTLASGSEDKDVRIWDVKSRQTLRIISMKGLVTIATFLSPPPRGMLDHEDFLQDLNLCQLEKNIGSNDNYTLKVSTPYGFEDSFLEDDTLSPIPYAAKSESSNINNNDKEVERLKKINMSLYQSAVELILNK</sequence>
<reference evidence="4" key="1">
    <citation type="submission" date="2014-05" db="EMBL/GenBank/DDBJ databases">
        <authorList>
            <person name="Chronopoulou M."/>
        </authorList>
    </citation>
    <scope>NUCLEOTIDE SEQUENCE</scope>
    <source>
        <tissue evidence="4">Whole organism</tissue>
    </source>
</reference>
<dbReference type="Pfam" id="PF00400">
    <property type="entry name" value="WD40"/>
    <property type="match status" value="2"/>
</dbReference>
<dbReference type="PROSITE" id="PS00678">
    <property type="entry name" value="WD_REPEATS_1"/>
    <property type="match status" value="1"/>
</dbReference>
<dbReference type="GO" id="GO:0120330">
    <property type="term" value="C:rixosome complex"/>
    <property type="evidence" value="ECO:0007669"/>
    <property type="project" value="TreeGrafter"/>
</dbReference>
<dbReference type="PANTHER" id="PTHR18763:SF0">
    <property type="entry name" value="WD REPEAT-CONTAINING PROTEIN 18"/>
    <property type="match status" value="1"/>
</dbReference>
<dbReference type="PROSITE" id="PS50082">
    <property type="entry name" value="WD_REPEATS_2"/>
    <property type="match status" value="2"/>
</dbReference>
<accession>A0A0K2T3S6</accession>